<dbReference type="STRING" id="369723.Strop_0592"/>
<dbReference type="eggNOG" id="ENOG5033U4U">
    <property type="taxonomic scope" value="Bacteria"/>
</dbReference>
<evidence type="ECO:0000313" key="1">
    <source>
        <dbReference type="EMBL" id="ABP53072.1"/>
    </source>
</evidence>
<dbReference type="RefSeq" id="WP_011904506.1">
    <property type="nucleotide sequence ID" value="NC_009380.1"/>
</dbReference>
<gene>
    <name evidence="1" type="ordered locus">Strop_0592</name>
</gene>
<dbReference type="Proteomes" id="UP000000235">
    <property type="component" value="Chromosome"/>
</dbReference>
<name>A4X2H2_SALTO</name>
<dbReference type="AlphaFoldDB" id="A4X2H2"/>
<protein>
    <recommendedName>
        <fullName evidence="3">DUF1702 family protein</fullName>
    </recommendedName>
</protein>
<evidence type="ECO:0008006" key="3">
    <source>
        <dbReference type="Google" id="ProtNLM"/>
    </source>
</evidence>
<dbReference type="InterPro" id="IPR012964">
    <property type="entry name" value="DUF1702"/>
</dbReference>
<dbReference type="Pfam" id="PF08012">
    <property type="entry name" value="DUF1702"/>
    <property type="match status" value="1"/>
</dbReference>
<organism evidence="1 2">
    <name type="scientific">Salinispora tropica (strain ATCC BAA-916 / DSM 44818 / JCM 13857 / NBRC 105044 / CNB-440)</name>
    <dbReference type="NCBI Taxonomy" id="369723"/>
    <lineage>
        <taxon>Bacteria</taxon>
        <taxon>Bacillati</taxon>
        <taxon>Actinomycetota</taxon>
        <taxon>Actinomycetes</taxon>
        <taxon>Micromonosporales</taxon>
        <taxon>Micromonosporaceae</taxon>
        <taxon>Salinispora</taxon>
    </lineage>
</organism>
<proteinExistence type="predicted"/>
<sequence>MPPLTPAIVELAGRQHRRGEAASRLLLQTRAIAFVEGYELRRRTRRNDVHAELARIRPDNRGFAYEGAALAAALADLATPRRGQRRYGLGSSDTHLGSLLAGPGTGFVHLIHVGAGWSAALLPWRMLHRRLPLDSLLRWLAVDGAGFSRGFFGGPRWIRRLAHRPDREDPVQAVLCQGVGRSLWFVECGDGAGLGRHIERFPPGLRRELWAGVGLAASYAGGGTDRQIEQLLTLGGEDRAALAQGAVFAAEAQRTAGHIPAHTEAAVSAFTGVSAHTAADWARDSYEFARALGSEIESYRWWQCEIRSRATAVAD</sequence>
<dbReference type="KEGG" id="stp:Strop_0592"/>
<accession>A4X2H2</accession>
<reference evidence="2" key="1">
    <citation type="journal article" date="2007" name="Proc. Natl. Acad. Sci. U.S.A.">
        <title>Genome sequencing reveals complex secondary metabolome in the marine actinomycete Salinispora tropica.</title>
        <authorList>
            <person name="Udwary D.W."/>
            <person name="Zeigler L."/>
            <person name="Asolkar R.N."/>
            <person name="Singan V."/>
            <person name="Lapidus A."/>
            <person name="Fenical W."/>
            <person name="Jensen P.R."/>
            <person name="Moore B.S."/>
        </authorList>
    </citation>
    <scope>NUCLEOTIDE SEQUENCE [LARGE SCALE GENOMIC DNA]</scope>
    <source>
        <strain evidence="2">ATCC BAA-916 / DSM 44818 / CNB-440</strain>
    </source>
</reference>
<dbReference type="HOGENOM" id="CLU_074815_0_0_11"/>
<dbReference type="EMBL" id="CP000667">
    <property type="protein sequence ID" value="ABP53072.1"/>
    <property type="molecule type" value="Genomic_DNA"/>
</dbReference>
<evidence type="ECO:0000313" key="2">
    <source>
        <dbReference type="Proteomes" id="UP000000235"/>
    </source>
</evidence>
<keyword evidence="2" id="KW-1185">Reference proteome</keyword>